<dbReference type="EMBL" id="BARS01051200">
    <property type="protein sequence ID" value="GAG53489.1"/>
    <property type="molecule type" value="Genomic_DNA"/>
</dbReference>
<evidence type="ECO:0000313" key="1">
    <source>
        <dbReference type="EMBL" id="GAG53489.1"/>
    </source>
</evidence>
<dbReference type="AlphaFoldDB" id="X0YCC1"/>
<protein>
    <submittedName>
        <fullName evidence="1">Uncharacterized protein</fullName>
    </submittedName>
</protein>
<gene>
    <name evidence="1" type="ORF">S01H1_76307</name>
</gene>
<feature type="non-terminal residue" evidence="1">
    <location>
        <position position="115"/>
    </location>
</feature>
<accession>X0YCC1</accession>
<organism evidence="1">
    <name type="scientific">marine sediment metagenome</name>
    <dbReference type="NCBI Taxonomy" id="412755"/>
    <lineage>
        <taxon>unclassified sequences</taxon>
        <taxon>metagenomes</taxon>
        <taxon>ecological metagenomes</taxon>
    </lineage>
</organism>
<name>X0YCC1_9ZZZZ</name>
<reference evidence="1" key="1">
    <citation type="journal article" date="2014" name="Front. Microbiol.">
        <title>High frequency of phylogenetically diverse reductive dehalogenase-homologous genes in deep subseafloor sedimentary metagenomes.</title>
        <authorList>
            <person name="Kawai M."/>
            <person name="Futagami T."/>
            <person name="Toyoda A."/>
            <person name="Takaki Y."/>
            <person name="Nishi S."/>
            <person name="Hori S."/>
            <person name="Arai W."/>
            <person name="Tsubouchi T."/>
            <person name="Morono Y."/>
            <person name="Uchiyama I."/>
            <person name="Ito T."/>
            <person name="Fujiyama A."/>
            <person name="Inagaki F."/>
            <person name="Takami H."/>
        </authorList>
    </citation>
    <scope>NUCLEOTIDE SEQUENCE</scope>
    <source>
        <strain evidence="1">Expedition CK06-06</strain>
    </source>
</reference>
<sequence>MEINHYGDTLLGLVPQEDVVEGRMLLLTTNVHSRNFGSQTDLPGAKLPDNSTEATRAKFCVAFEQDNRSLPIYQPHPSFPWALRHGFDQDANAPFAATVYLTHPGVQEGQTIPSG</sequence>
<comment type="caution">
    <text evidence="1">The sequence shown here is derived from an EMBL/GenBank/DDBJ whole genome shotgun (WGS) entry which is preliminary data.</text>
</comment>
<proteinExistence type="predicted"/>